<sequence>MFRPLSTKLFLVSVLLNCNLFAAPLALSQTPNKVIAPILLLMDDEVTATGPVRLSGEQRVWHTLTFDVIGPQASETGSPNPFTDYRLDVVFTQGAQEFVVPGFFAADGNASETSATSGAIWRTRFTPNKTGVWSYRYQFTQGNDVAINGGGTPVADLHGVTGRFNVSASNKSGRDFRGKGRLEYVGKRYLRHAGTQEYFVKVGADAPEGLLGYADFDGTLNQNGTDAGIKSFSKHVNDWQAGDPSWQGGLGKGLIGALNYLASEEQNAFSFLTYSVGGDSKTVWPFIAATDRLRYDVSKLAQWERVFSHADQLGLYLHFKLQETENDNGSSGLDGGDMGPERSLYFRELIARFGHHLALNWNLGEENTQTTEQRRAMAEYFYLNDPYHNHIVIHTYPNQQADVYPPLLGSLSRITGASVQTSYSNVHRDTLRWINESRDADANNVWVVANDEQGSANIGVPPDNGYQDSPESTPYAGTSVSQGDIRHETLWGNLMAGGAGVEYYFGYQQPCNDLNCEDYRSRDAMWDYNRYALQFFKNHLPFADMQSRDDLIDNADNSDNDGYCLAKLGEVYAIYLPDDKRVSLDLTNQTGTYEVRWYNPRSGGALMTGSISNINGGASRALGNPPVSSTDDEDDWVVLVKRT</sequence>
<proteinExistence type="predicted"/>
<dbReference type="EMBL" id="QNRT01000003">
    <property type="protein sequence ID" value="RBP49919.1"/>
    <property type="molecule type" value="Genomic_DNA"/>
</dbReference>
<feature type="compositionally biased region" description="Polar residues" evidence="1">
    <location>
        <begin position="466"/>
        <end position="479"/>
    </location>
</feature>
<dbReference type="InParanoid" id="A0A395JJI5"/>
<evidence type="ECO:0000256" key="2">
    <source>
        <dbReference type="SAM" id="SignalP"/>
    </source>
</evidence>
<reference evidence="5 6" key="1">
    <citation type="submission" date="2018-06" db="EMBL/GenBank/DDBJ databases">
        <title>Genomic Encyclopedia of Type Strains, Phase IV (KMG-IV): sequencing the most valuable type-strain genomes for metagenomic binning, comparative biology and taxonomic classification.</title>
        <authorList>
            <person name="Goeker M."/>
        </authorList>
    </citation>
    <scope>NUCLEOTIDE SEQUENCE [LARGE SCALE GENOMIC DNA]</scope>
    <source>
        <strain evidence="5 6">DSM 24032</strain>
    </source>
</reference>
<dbReference type="OrthoDB" id="246387at2"/>
<keyword evidence="6" id="KW-1185">Reference proteome</keyword>
<dbReference type="InterPro" id="IPR013783">
    <property type="entry name" value="Ig-like_fold"/>
</dbReference>
<dbReference type="Pfam" id="PF16586">
    <property type="entry name" value="DUF5060"/>
    <property type="match status" value="1"/>
</dbReference>
<name>A0A395JJI5_9GAMM</name>
<accession>A0A395JJI5</accession>
<dbReference type="RefSeq" id="WP_113954903.1">
    <property type="nucleotide sequence ID" value="NZ_QNRT01000003.1"/>
</dbReference>
<protein>
    <submittedName>
        <fullName evidence="5">Collagenase-like protein with putative collagen-binding domain</fullName>
    </submittedName>
</protein>
<dbReference type="Pfam" id="PF12904">
    <property type="entry name" value="Collagen_bind_2"/>
    <property type="match status" value="1"/>
</dbReference>
<dbReference type="InterPro" id="IPR032260">
    <property type="entry name" value="DUF5060"/>
</dbReference>
<dbReference type="Gene3D" id="3.20.20.80">
    <property type="entry name" value="Glycosidases"/>
    <property type="match status" value="1"/>
</dbReference>
<gene>
    <name evidence="5" type="ORF">DFR28_103351</name>
</gene>
<evidence type="ECO:0000259" key="3">
    <source>
        <dbReference type="Pfam" id="PF12904"/>
    </source>
</evidence>
<keyword evidence="2" id="KW-0732">Signal</keyword>
<feature type="chain" id="PRO_5017459650" evidence="2">
    <location>
        <begin position="23"/>
        <end position="643"/>
    </location>
</feature>
<comment type="caution">
    <text evidence="5">The sequence shown here is derived from an EMBL/GenBank/DDBJ whole genome shotgun (WGS) entry which is preliminary data.</text>
</comment>
<organism evidence="5 6">
    <name type="scientific">Arenicella xantha</name>
    <dbReference type="NCBI Taxonomy" id="644221"/>
    <lineage>
        <taxon>Bacteria</taxon>
        <taxon>Pseudomonadati</taxon>
        <taxon>Pseudomonadota</taxon>
        <taxon>Gammaproteobacteria</taxon>
        <taxon>Arenicellales</taxon>
        <taxon>Arenicellaceae</taxon>
        <taxon>Arenicella</taxon>
    </lineage>
</organism>
<feature type="domain" description="Putative collagen-binding" evidence="3">
    <location>
        <begin position="552"/>
        <end position="640"/>
    </location>
</feature>
<feature type="signal peptide" evidence="2">
    <location>
        <begin position="1"/>
        <end position="22"/>
    </location>
</feature>
<dbReference type="Proteomes" id="UP000253083">
    <property type="component" value="Unassembled WGS sequence"/>
</dbReference>
<dbReference type="Gene3D" id="2.60.40.10">
    <property type="entry name" value="Immunoglobulins"/>
    <property type="match status" value="1"/>
</dbReference>
<feature type="region of interest" description="Disordered" evidence="1">
    <location>
        <begin position="457"/>
        <end position="479"/>
    </location>
</feature>
<evidence type="ECO:0000256" key="1">
    <source>
        <dbReference type="SAM" id="MobiDB-lite"/>
    </source>
</evidence>
<dbReference type="InterPro" id="IPR024749">
    <property type="entry name" value="Collagen-bd_put"/>
</dbReference>
<evidence type="ECO:0000313" key="5">
    <source>
        <dbReference type="EMBL" id="RBP49919.1"/>
    </source>
</evidence>
<feature type="domain" description="DUF5060" evidence="4">
    <location>
        <begin position="59"/>
        <end position="139"/>
    </location>
</feature>
<evidence type="ECO:0000259" key="4">
    <source>
        <dbReference type="Pfam" id="PF16586"/>
    </source>
</evidence>
<evidence type="ECO:0000313" key="6">
    <source>
        <dbReference type="Proteomes" id="UP000253083"/>
    </source>
</evidence>
<dbReference type="AlphaFoldDB" id="A0A395JJI5"/>